<dbReference type="PANTHER" id="PTHR37463:SF1">
    <property type="entry name" value="DUF2256 DOMAIN-CONTAINING PROTEIN"/>
    <property type="match status" value="1"/>
</dbReference>
<name>A0AA51NAR1_9BACT</name>
<gene>
    <name evidence="1" type="ORF">QYS49_13965</name>
</gene>
<keyword evidence="2" id="KW-1185">Reference proteome</keyword>
<dbReference type="InterPro" id="IPR017136">
    <property type="entry name" value="UCP037205"/>
</dbReference>
<organism evidence="1 2">
    <name type="scientific">Marivirga salinarum</name>
    <dbReference type="NCBI Taxonomy" id="3059078"/>
    <lineage>
        <taxon>Bacteria</taxon>
        <taxon>Pseudomonadati</taxon>
        <taxon>Bacteroidota</taxon>
        <taxon>Cytophagia</taxon>
        <taxon>Cytophagales</taxon>
        <taxon>Marivirgaceae</taxon>
        <taxon>Marivirga</taxon>
    </lineage>
</organism>
<evidence type="ECO:0000313" key="2">
    <source>
        <dbReference type="Proteomes" id="UP001230496"/>
    </source>
</evidence>
<dbReference type="EMBL" id="CP129971">
    <property type="protein sequence ID" value="WMN11574.1"/>
    <property type="molecule type" value="Genomic_DNA"/>
</dbReference>
<dbReference type="RefSeq" id="WP_308348975.1">
    <property type="nucleotide sequence ID" value="NZ_CP129971.1"/>
</dbReference>
<dbReference type="KEGG" id="msaa:QYS49_13965"/>
<sequence length="49" mass="5992">MPKMIKKSDLPSKVCLTCKRPFFWRKKWEKDWKNVKFCSQKCSKLAKKQ</sequence>
<dbReference type="PANTHER" id="PTHR37463">
    <property type="entry name" value="GSL3115 PROTEIN"/>
    <property type="match status" value="1"/>
</dbReference>
<reference evidence="1 2" key="1">
    <citation type="submission" date="2023-08" db="EMBL/GenBank/DDBJ databases">
        <title>Comparative genomics and taxonomic characterization of three novel marine species of genus Marivirga.</title>
        <authorList>
            <person name="Muhammad N."/>
            <person name="Kim S.-G."/>
        </authorList>
    </citation>
    <scope>NUCLEOTIDE SEQUENCE [LARGE SCALE GENOMIC DNA]</scope>
    <source>
        <strain evidence="1 2">BDSF4-3</strain>
    </source>
</reference>
<dbReference type="Pfam" id="PF10013">
    <property type="entry name" value="DUF2256"/>
    <property type="match status" value="1"/>
</dbReference>
<protein>
    <submittedName>
        <fullName evidence="1">DUF2256 domain-containing protein</fullName>
    </submittedName>
</protein>
<dbReference type="Proteomes" id="UP001230496">
    <property type="component" value="Chromosome"/>
</dbReference>
<dbReference type="AlphaFoldDB" id="A0AA51NAR1"/>
<accession>A0AA51NAR1</accession>
<proteinExistence type="predicted"/>
<evidence type="ECO:0000313" key="1">
    <source>
        <dbReference type="EMBL" id="WMN11574.1"/>
    </source>
</evidence>